<gene>
    <name evidence="6" type="ORF">AAL_08139</name>
</gene>
<feature type="transmembrane region" description="Helical" evidence="4">
    <location>
        <begin position="54"/>
        <end position="72"/>
    </location>
</feature>
<keyword evidence="7" id="KW-1185">Reference proteome</keyword>
<keyword evidence="4" id="KW-0472">Membrane</keyword>
<feature type="region of interest" description="Disordered" evidence="3">
    <location>
        <begin position="1"/>
        <end position="31"/>
    </location>
</feature>
<evidence type="ECO:0000256" key="3">
    <source>
        <dbReference type="SAM" id="MobiDB-lite"/>
    </source>
</evidence>
<keyword evidence="4" id="KW-0812">Transmembrane</keyword>
<evidence type="ECO:0000256" key="2">
    <source>
        <dbReference type="ARBA" id="ARBA00006727"/>
    </source>
</evidence>
<feature type="transmembrane region" description="Helical" evidence="4">
    <location>
        <begin position="348"/>
        <end position="372"/>
    </location>
</feature>
<keyword evidence="4" id="KW-1133">Transmembrane helix</keyword>
<evidence type="ECO:0000259" key="5">
    <source>
        <dbReference type="PROSITE" id="PS50850"/>
    </source>
</evidence>
<comment type="subcellular location">
    <subcellularLocation>
        <location evidence="1">Membrane</location>
        <topology evidence="1">Multi-pass membrane protein</topology>
    </subcellularLocation>
</comment>
<organism evidence="6 7">
    <name type="scientific">Moelleriella libera RCEF 2490</name>
    <dbReference type="NCBI Taxonomy" id="1081109"/>
    <lineage>
        <taxon>Eukaryota</taxon>
        <taxon>Fungi</taxon>
        <taxon>Dikarya</taxon>
        <taxon>Ascomycota</taxon>
        <taxon>Pezizomycotina</taxon>
        <taxon>Sordariomycetes</taxon>
        <taxon>Hypocreomycetidae</taxon>
        <taxon>Hypocreales</taxon>
        <taxon>Clavicipitaceae</taxon>
        <taxon>Moelleriella</taxon>
    </lineage>
</organism>
<dbReference type="SUPFAM" id="SSF103473">
    <property type="entry name" value="MFS general substrate transporter"/>
    <property type="match status" value="1"/>
</dbReference>
<feature type="transmembrane region" description="Helical" evidence="4">
    <location>
        <begin position="412"/>
        <end position="434"/>
    </location>
</feature>
<dbReference type="InterPro" id="IPR036259">
    <property type="entry name" value="MFS_trans_sf"/>
</dbReference>
<dbReference type="Pfam" id="PF07690">
    <property type="entry name" value="MFS_1"/>
    <property type="match status" value="1"/>
</dbReference>
<comment type="similarity">
    <text evidence="2">Belongs to the major facilitator superfamily. Monocarboxylate porter (TC 2.A.1.13) family.</text>
</comment>
<feature type="transmembrane region" description="Helical" evidence="4">
    <location>
        <begin position="254"/>
        <end position="279"/>
    </location>
</feature>
<feature type="compositionally biased region" description="Polar residues" evidence="3">
    <location>
        <begin position="13"/>
        <end position="30"/>
    </location>
</feature>
<reference evidence="6 7" key="1">
    <citation type="journal article" date="2016" name="Genome Biol. Evol.">
        <title>Divergent and convergent evolution of fungal pathogenicity.</title>
        <authorList>
            <person name="Shang Y."/>
            <person name="Xiao G."/>
            <person name="Zheng P."/>
            <person name="Cen K."/>
            <person name="Zhan S."/>
            <person name="Wang C."/>
        </authorList>
    </citation>
    <scope>NUCLEOTIDE SEQUENCE [LARGE SCALE GENOMIC DNA]</scope>
    <source>
        <strain evidence="6 7">RCEF 2490</strain>
    </source>
</reference>
<evidence type="ECO:0000313" key="6">
    <source>
        <dbReference type="EMBL" id="KZZ88157.1"/>
    </source>
</evidence>
<dbReference type="AlphaFoldDB" id="A0A167VXW8"/>
<proteinExistence type="inferred from homology"/>
<dbReference type="InterPro" id="IPR020846">
    <property type="entry name" value="MFS_dom"/>
</dbReference>
<feature type="transmembrane region" description="Helical" evidence="4">
    <location>
        <begin position="118"/>
        <end position="138"/>
    </location>
</feature>
<dbReference type="PANTHER" id="PTHR11360:SF130">
    <property type="entry name" value="MAJOR FACILITATOR SUPERFAMILY (MFS) PROFILE DOMAIN-CONTAINING PROTEIN-RELATED"/>
    <property type="match status" value="1"/>
</dbReference>
<comment type="caution">
    <text evidence="6">The sequence shown here is derived from an EMBL/GenBank/DDBJ whole genome shotgun (WGS) entry which is preliminary data.</text>
</comment>
<dbReference type="InterPro" id="IPR050327">
    <property type="entry name" value="Proton-linked_MCT"/>
</dbReference>
<protein>
    <submittedName>
        <fullName evidence="6">Major facilitator superfamily domain, general substrate transporter</fullName>
    </submittedName>
</protein>
<dbReference type="PROSITE" id="PS50850">
    <property type="entry name" value="MFS"/>
    <property type="match status" value="1"/>
</dbReference>
<feature type="transmembrane region" description="Helical" evidence="4">
    <location>
        <begin position="211"/>
        <end position="233"/>
    </location>
</feature>
<feature type="transmembrane region" description="Helical" evidence="4">
    <location>
        <begin position="384"/>
        <end position="406"/>
    </location>
</feature>
<sequence>MANVLPHGGAAANRSTQATSSFDADAQSPNNHHRVAMSGEAAPTKHPVDSGATAWLHVVLMHIVFFNTWGVANGYGVFQEFYTRTLGQDESAVAWIGSVQVFFLFSIGVIAGRITDAGYFRVVFTCGVSLQVFALFMLSLCSTYWQIFLAQAVCLGIGNGLTFCPALAVLSQYFHTRRALAVGLSAAGAAVGGLVYPILIHWLLFRDDIGFPWTIRAMAFIMFATYAPCLVLFRPRLPPSDMAGWVDWSAFSDVAFIFFSLSMFLNFWGLYLAFFYLGTFARDQIGPSGDASPINLVMVLNGVGIIGRIFPPLVADKWTGMLNLLVPSSFMASVLVFCWAAVDSEAGLFAFAVVYGILAAALQALFPAVAITMTPTPEKTGTRVGMIFSFVSLANLTGPAICGAIIRQQGGSYIGAQMFGASSILLGAIMAACVRRSRARRWKCKV</sequence>
<dbReference type="InterPro" id="IPR011701">
    <property type="entry name" value="MFS"/>
</dbReference>
<evidence type="ECO:0000256" key="4">
    <source>
        <dbReference type="SAM" id="Phobius"/>
    </source>
</evidence>
<dbReference type="PANTHER" id="PTHR11360">
    <property type="entry name" value="MONOCARBOXYLATE TRANSPORTER"/>
    <property type="match status" value="1"/>
</dbReference>
<feature type="transmembrane region" description="Helical" evidence="4">
    <location>
        <begin position="291"/>
        <end position="310"/>
    </location>
</feature>
<evidence type="ECO:0000256" key="1">
    <source>
        <dbReference type="ARBA" id="ARBA00004141"/>
    </source>
</evidence>
<feature type="domain" description="Major facilitator superfamily (MFS) profile" evidence="5">
    <location>
        <begin position="54"/>
        <end position="439"/>
    </location>
</feature>
<dbReference type="GO" id="GO:0022857">
    <property type="term" value="F:transmembrane transporter activity"/>
    <property type="evidence" value="ECO:0007669"/>
    <property type="project" value="InterPro"/>
</dbReference>
<feature type="transmembrane region" description="Helical" evidence="4">
    <location>
        <begin position="322"/>
        <end position="342"/>
    </location>
</feature>
<accession>A0A167VXW8</accession>
<feature type="transmembrane region" description="Helical" evidence="4">
    <location>
        <begin position="144"/>
        <end position="170"/>
    </location>
</feature>
<dbReference type="OrthoDB" id="6499973at2759"/>
<dbReference type="Gene3D" id="1.20.1250.20">
    <property type="entry name" value="MFS general substrate transporter like domains"/>
    <property type="match status" value="2"/>
</dbReference>
<dbReference type="Proteomes" id="UP000078544">
    <property type="component" value="Unassembled WGS sequence"/>
</dbReference>
<feature type="transmembrane region" description="Helical" evidence="4">
    <location>
        <begin position="92"/>
        <end position="111"/>
    </location>
</feature>
<dbReference type="GO" id="GO:0016020">
    <property type="term" value="C:membrane"/>
    <property type="evidence" value="ECO:0007669"/>
    <property type="project" value="UniProtKB-SubCell"/>
</dbReference>
<evidence type="ECO:0000313" key="7">
    <source>
        <dbReference type="Proteomes" id="UP000078544"/>
    </source>
</evidence>
<name>A0A167VXW8_9HYPO</name>
<feature type="transmembrane region" description="Helical" evidence="4">
    <location>
        <begin position="182"/>
        <end position="205"/>
    </location>
</feature>
<dbReference type="EMBL" id="AZGY01000031">
    <property type="protein sequence ID" value="KZZ88157.1"/>
    <property type="molecule type" value="Genomic_DNA"/>
</dbReference>